<organism evidence="2 3">
    <name type="scientific">Vallitalea pronyensis</name>
    <dbReference type="NCBI Taxonomy" id="1348613"/>
    <lineage>
        <taxon>Bacteria</taxon>
        <taxon>Bacillati</taxon>
        <taxon>Bacillota</taxon>
        <taxon>Clostridia</taxon>
        <taxon>Lachnospirales</taxon>
        <taxon>Vallitaleaceae</taxon>
        <taxon>Vallitalea</taxon>
    </lineage>
</organism>
<evidence type="ECO:0000313" key="3">
    <source>
        <dbReference type="Proteomes" id="UP000683246"/>
    </source>
</evidence>
<accession>A0A8J8MLF3</accession>
<gene>
    <name evidence="2" type="ORF">HZI73_16795</name>
</gene>
<keyword evidence="1" id="KW-1133">Transmembrane helix</keyword>
<reference evidence="2" key="1">
    <citation type="submission" date="2020-07" db="EMBL/GenBank/DDBJ databases">
        <title>Vallitalea pronyensis genome.</title>
        <authorList>
            <person name="Postec A."/>
        </authorList>
    </citation>
    <scope>NUCLEOTIDE SEQUENCE</scope>
    <source>
        <strain evidence="2">FatNI3</strain>
    </source>
</reference>
<keyword evidence="3" id="KW-1185">Reference proteome</keyword>
<feature type="transmembrane region" description="Helical" evidence="1">
    <location>
        <begin position="190"/>
        <end position="212"/>
    </location>
</feature>
<evidence type="ECO:0000256" key="1">
    <source>
        <dbReference type="SAM" id="Phobius"/>
    </source>
</evidence>
<dbReference type="RefSeq" id="WP_212694537.1">
    <property type="nucleotide sequence ID" value="NZ_CP058649.1"/>
</dbReference>
<proteinExistence type="predicted"/>
<name>A0A8J8MLF3_9FIRM</name>
<keyword evidence="1" id="KW-0812">Transmembrane</keyword>
<keyword evidence="1" id="KW-0472">Membrane</keyword>
<sequence length="362" mass="40909">MEKKMIFSNYLDYVLLKSNSDELLRYVGDYLVPEAGDAETNCTWEVIAHLKKNKMVCKDKNLGIAIKGEYNEQLYSFKLGKKNVLWNSNTDSFIIQASEKKLVVVNDNIQGLFMDTYRAIRQILISGLLNRGAIIIHSSGIMIKDKAYIFFGGKGAGKTTSVFQNVLKGKGIKKFLANERILALTVNNKILIYGWPGVAFVGVGTIISTVGLESLRDIHSRAGGVALLLTEHKLLTEEYLNGLIELGEKEASKKVEKVWLTPSEISTLTDCSIKNYGFLDKIFLPQLKIQERNTQRIRQITENELEELLDDSIITNINFYNDWLGLRKLNQDYIENNMLKDLLSIDAYMIEGSNLMIDGDES</sequence>
<dbReference type="KEGG" id="vpy:HZI73_16795"/>
<protein>
    <submittedName>
        <fullName evidence="2">Uncharacterized protein</fullName>
    </submittedName>
</protein>
<dbReference type="EMBL" id="CP058649">
    <property type="protein sequence ID" value="QUI23850.1"/>
    <property type="molecule type" value="Genomic_DNA"/>
</dbReference>
<evidence type="ECO:0000313" key="2">
    <source>
        <dbReference type="EMBL" id="QUI23850.1"/>
    </source>
</evidence>
<dbReference type="Proteomes" id="UP000683246">
    <property type="component" value="Chromosome"/>
</dbReference>
<dbReference type="AlphaFoldDB" id="A0A8J8MLF3"/>